<organism evidence="2 3">
    <name type="scientific">Dyella flagellata</name>
    <dbReference type="NCBI Taxonomy" id="1867833"/>
    <lineage>
        <taxon>Bacteria</taxon>
        <taxon>Pseudomonadati</taxon>
        <taxon>Pseudomonadota</taxon>
        <taxon>Gammaproteobacteria</taxon>
        <taxon>Lysobacterales</taxon>
        <taxon>Rhodanobacteraceae</taxon>
        <taxon>Dyella</taxon>
    </lineage>
</organism>
<keyword evidence="3" id="KW-1185">Reference proteome</keyword>
<evidence type="ECO:0000313" key="2">
    <source>
        <dbReference type="EMBL" id="GLQ90793.1"/>
    </source>
</evidence>
<evidence type="ECO:0000313" key="3">
    <source>
        <dbReference type="Proteomes" id="UP001156627"/>
    </source>
</evidence>
<sequence>MSTYEKGRVRAGRPDVTINARLAAAALAHDQWFREQVDIALTEEASGQATWHPHDQVWAELEAETARLVREREAGQDSSQRRDLRKRKAKPASHSGVKKRA</sequence>
<dbReference type="Proteomes" id="UP001156627">
    <property type="component" value="Unassembled WGS sequence"/>
</dbReference>
<accession>A0ABQ5XJU1</accession>
<protein>
    <submittedName>
        <fullName evidence="2">Uncharacterized protein</fullName>
    </submittedName>
</protein>
<gene>
    <name evidence="2" type="ORF">GCM10007898_43690</name>
</gene>
<dbReference type="Gene3D" id="6.20.450.20">
    <property type="match status" value="1"/>
</dbReference>
<feature type="compositionally biased region" description="Basic and acidic residues" evidence="1">
    <location>
        <begin position="70"/>
        <end position="82"/>
    </location>
</feature>
<comment type="caution">
    <text evidence="2">The sequence shown here is derived from an EMBL/GenBank/DDBJ whole genome shotgun (WGS) entry which is preliminary data.</text>
</comment>
<evidence type="ECO:0000256" key="1">
    <source>
        <dbReference type="SAM" id="MobiDB-lite"/>
    </source>
</evidence>
<dbReference type="EMBL" id="BSOA01000050">
    <property type="protein sequence ID" value="GLQ90793.1"/>
    <property type="molecule type" value="Genomic_DNA"/>
</dbReference>
<proteinExistence type="predicted"/>
<feature type="region of interest" description="Disordered" evidence="1">
    <location>
        <begin position="70"/>
        <end position="101"/>
    </location>
</feature>
<dbReference type="RefSeq" id="WP_284334206.1">
    <property type="nucleotide sequence ID" value="NZ_BSOA01000050.1"/>
</dbReference>
<name>A0ABQ5XJU1_9GAMM</name>
<feature type="compositionally biased region" description="Basic residues" evidence="1">
    <location>
        <begin position="83"/>
        <end position="101"/>
    </location>
</feature>
<reference evidence="3" key="1">
    <citation type="journal article" date="2019" name="Int. J. Syst. Evol. Microbiol.">
        <title>The Global Catalogue of Microorganisms (GCM) 10K type strain sequencing project: providing services to taxonomists for standard genome sequencing and annotation.</title>
        <authorList>
            <consortium name="The Broad Institute Genomics Platform"/>
            <consortium name="The Broad Institute Genome Sequencing Center for Infectious Disease"/>
            <person name="Wu L."/>
            <person name="Ma J."/>
        </authorList>
    </citation>
    <scope>NUCLEOTIDE SEQUENCE [LARGE SCALE GENOMIC DNA]</scope>
    <source>
        <strain evidence="3">NBRC 111981</strain>
    </source>
</reference>